<name>A0ABQ8AZB8_BRANA</name>
<accession>A0ABQ8AZB8</accession>
<keyword evidence="4" id="KW-0238">DNA-binding</keyword>
<evidence type="ECO:0000256" key="1">
    <source>
        <dbReference type="ARBA" id="ARBA00004049"/>
    </source>
</evidence>
<gene>
    <name evidence="8" type="ORF">HID58_047411</name>
</gene>
<keyword evidence="2" id="KW-0805">Transcription regulation</keyword>
<protein>
    <recommendedName>
        <fullName evidence="7">RWP-RK domain-containing protein</fullName>
    </recommendedName>
</protein>
<evidence type="ECO:0000256" key="3">
    <source>
        <dbReference type="ARBA" id="ARBA00023054"/>
    </source>
</evidence>
<dbReference type="PROSITE" id="PS51519">
    <property type="entry name" value="RWP_RK"/>
    <property type="match status" value="1"/>
</dbReference>
<keyword evidence="9" id="KW-1185">Reference proteome</keyword>
<evidence type="ECO:0000256" key="6">
    <source>
        <dbReference type="ARBA" id="ARBA00023242"/>
    </source>
</evidence>
<dbReference type="EMBL" id="JAGKQM010000012">
    <property type="protein sequence ID" value="KAH0897843.1"/>
    <property type="molecule type" value="Genomic_DNA"/>
</dbReference>
<dbReference type="InterPro" id="IPR044607">
    <property type="entry name" value="RKD-like"/>
</dbReference>
<feature type="domain" description="RWP-RK" evidence="7">
    <location>
        <begin position="163"/>
        <end position="257"/>
    </location>
</feature>
<keyword evidence="3" id="KW-0175">Coiled coil</keyword>
<sequence>MCFVGHYVPMKVAIGFNARLSYFGLAREGPKDDRSYVTAEIHRSSNNEMRHQQLQCKRKVFRNMDTKLVAQYPQKAAAMMSFCWLCNASERLSLLMDPSFEWEEEHLFMNNSVYEAFPLPTPLPDLEPLSQDVLESYSSASWNVTDQNSGQGDLEQNTEQEAVQETTNKRKINRYVTTYTTFSTSKALSMETISLYFYMPITQAATELNVGLTLLKRRCRELGFTRWPHRKLMSLLALISNVKEFEGGENAEKLKNALLEMLENQKKRIEENPDLEFDDKTKRLRQACFKATHKMKKKASLKSDDHLCGFTNEFN</sequence>
<proteinExistence type="predicted"/>
<reference evidence="8 9" key="1">
    <citation type="submission" date="2021-05" db="EMBL/GenBank/DDBJ databases">
        <title>Genome Assembly of Synthetic Allotetraploid Brassica napus Reveals Homoeologous Exchanges between Subgenomes.</title>
        <authorList>
            <person name="Davis J.T."/>
        </authorList>
    </citation>
    <scope>NUCLEOTIDE SEQUENCE [LARGE SCALE GENOMIC DNA]</scope>
    <source>
        <strain evidence="9">cv. Da-Ae</strain>
        <tissue evidence="8">Seedling</tissue>
    </source>
</reference>
<evidence type="ECO:0000313" key="8">
    <source>
        <dbReference type="EMBL" id="KAH0897843.1"/>
    </source>
</evidence>
<organism evidence="8 9">
    <name type="scientific">Brassica napus</name>
    <name type="common">Rape</name>
    <dbReference type="NCBI Taxonomy" id="3708"/>
    <lineage>
        <taxon>Eukaryota</taxon>
        <taxon>Viridiplantae</taxon>
        <taxon>Streptophyta</taxon>
        <taxon>Embryophyta</taxon>
        <taxon>Tracheophyta</taxon>
        <taxon>Spermatophyta</taxon>
        <taxon>Magnoliopsida</taxon>
        <taxon>eudicotyledons</taxon>
        <taxon>Gunneridae</taxon>
        <taxon>Pentapetalae</taxon>
        <taxon>rosids</taxon>
        <taxon>malvids</taxon>
        <taxon>Brassicales</taxon>
        <taxon>Brassicaceae</taxon>
        <taxon>Brassiceae</taxon>
        <taxon>Brassica</taxon>
    </lineage>
</organism>
<keyword evidence="6" id="KW-0539">Nucleus</keyword>
<evidence type="ECO:0000259" key="7">
    <source>
        <dbReference type="PROSITE" id="PS51519"/>
    </source>
</evidence>
<dbReference type="PANTHER" id="PTHR46373">
    <property type="entry name" value="PROTEIN RKD4"/>
    <property type="match status" value="1"/>
</dbReference>
<evidence type="ECO:0000313" key="9">
    <source>
        <dbReference type="Proteomes" id="UP000824890"/>
    </source>
</evidence>
<comment type="caution">
    <text evidence="8">The sequence shown here is derived from an EMBL/GenBank/DDBJ whole genome shotgun (WGS) entry which is preliminary data.</text>
</comment>
<dbReference type="InterPro" id="IPR003035">
    <property type="entry name" value="RWP-RK_dom"/>
</dbReference>
<dbReference type="PANTHER" id="PTHR46373:SF7">
    <property type="entry name" value="PROTEIN RKD2"/>
    <property type="match status" value="1"/>
</dbReference>
<evidence type="ECO:0000256" key="2">
    <source>
        <dbReference type="ARBA" id="ARBA00023015"/>
    </source>
</evidence>
<evidence type="ECO:0000256" key="5">
    <source>
        <dbReference type="ARBA" id="ARBA00023163"/>
    </source>
</evidence>
<dbReference type="Pfam" id="PF02042">
    <property type="entry name" value="RWP-RK"/>
    <property type="match status" value="1"/>
</dbReference>
<keyword evidence="5" id="KW-0804">Transcription</keyword>
<dbReference type="Proteomes" id="UP000824890">
    <property type="component" value="Unassembled WGS sequence"/>
</dbReference>
<comment type="function">
    <text evidence="1">Putative transcription factor.</text>
</comment>
<evidence type="ECO:0000256" key="4">
    <source>
        <dbReference type="ARBA" id="ARBA00023125"/>
    </source>
</evidence>